<comment type="function">
    <text evidence="3">Common component of the spliceosome and rRNA processing machinery.</text>
</comment>
<dbReference type="InterPro" id="IPR050257">
    <property type="entry name" value="eL8/uL1-like"/>
</dbReference>
<organism evidence="6 7">
    <name type="scientific">Emydomyces testavorans</name>
    <dbReference type="NCBI Taxonomy" id="2070801"/>
    <lineage>
        <taxon>Eukaryota</taxon>
        <taxon>Fungi</taxon>
        <taxon>Dikarya</taxon>
        <taxon>Ascomycota</taxon>
        <taxon>Pezizomycotina</taxon>
        <taxon>Eurotiomycetes</taxon>
        <taxon>Eurotiomycetidae</taxon>
        <taxon>Onygenales</taxon>
        <taxon>Nannizziopsiaceae</taxon>
        <taxon>Emydomyces</taxon>
    </lineage>
</organism>
<accession>A0AAF0IHM1</accession>
<comment type="similarity">
    <text evidence="1 3">Belongs to the eukaryotic ribosomal protein eL8 family.</text>
</comment>
<comment type="function">
    <text evidence="3">Required for ribosome biogenesis. Part of a complex which catalyzes pseudouridylation of rRNA. This involves the isomerization of uridine such that the ribose is subsequently attached to C5, instead of the normal N1. Pseudouridine ('psi') residues may serve to stabilize the conformation of rRNAs.</text>
</comment>
<sequence>MAKDRSDKEKKKERKEKKRSEVNGVHKSSKKDKDKDKKKATVIAKGLEKDLTEKVLEQLDTVEDISMVVEEQSKNEKRPIGSLVPFANPLADDKVAKKVLKSVKKAAVNKSLKRGVKEVVKAVRKSPMAAANVATTSPIGIVVLAADISPMDVISHIPVLCEDHGIPYVYVTSRAELGSAGATKRPTSVVMVLPRPGGKKKKDEAKDGSEKQEEYSKIYEELGKIVQKEASRVKI</sequence>
<name>A0AAF0IHM1_9EURO</name>
<dbReference type="GO" id="GO:0042254">
    <property type="term" value="P:ribosome biogenesis"/>
    <property type="evidence" value="ECO:0007669"/>
    <property type="project" value="InterPro"/>
</dbReference>
<dbReference type="AlphaFoldDB" id="A0AAF0IHM1"/>
<gene>
    <name evidence="6" type="primary">NHP2</name>
    <name evidence="6" type="ORF">PRK78_002256</name>
</gene>
<evidence type="ECO:0000259" key="5">
    <source>
        <dbReference type="Pfam" id="PF01248"/>
    </source>
</evidence>
<proteinExistence type="inferred from homology"/>
<dbReference type="GO" id="GO:0031429">
    <property type="term" value="C:box H/ACA snoRNP complex"/>
    <property type="evidence" value="ECO:0007669"/>
    <property type="project" value="UniProtKB-UniRule"/>
</dbReference>
<dbReference type="PRINTS" id="PR00883">
    <property type="entry name" value="NUCLEARHMG"/>
</dbReference>
<feature type="region of interest" description="Disordered" evidence="4">
    <location>
        <begin position="193"/>
        <end position="213"/>
    </location>
</feature>
<dbReference type="PANTHER" id="PTHR23105">
    <property type="entry name" value="RIBOSOMAL PROTEIN L7AE FAMILY MEMBER"/>
    <property type="match status" value="1"/>
</dbReference>
<evidence type="ECO:0000256" key="1">
    <source>
        <dbReference type="ARBA" id="ARBA00007337"/>
    </source>
</evidence>
<dbReference type="SUPFAM" id="SSF55315">
    <property type="entry name" value="L30e-like"/>
    <property type="match status" value="1"/>
</dbReference>
<dbReference type="FunFam" id="3.30.1330.30:FF:000027">
    <property type="entry name" value="H/ACA ribonucleoprotein complex subunit 2"/>
    <property type="match status" value="1"/>
</dbReference>
<keyword evidence="3" id="KW-0687">Ribonucleoprotein</keyword>
<dbReference type="InterPro" id="IPR004038">
    <property type="entry name" value="Ribosomal_eL8/eL30/eS12/Gad45"/>
</dbReference>
<feature type="compositionally biased region" description="Basic and acidic residues" evidence="4">
    <location>
        <begin position="1"/>
        <end position="10"/>
    </location>
</feature>
<dbReference type="InterPro" id="IPR002415">
    <property type="entry name" value="H/ACA_rnp_Nhp2-like"/>
</dbReference>
<feature type="region of interest" description="Disordered" evidence="4">
    <location>
        <begin position="1"/>
        <end position="40"/>
    </location>
</feature>
<dbReference type="EMBL" id="CP120627">
    <property type="protein sequence ID" value="WEW56801.1"/>
    <property type="molecule type" value="Genomic_DNA"/>
</dbReference>
<feature type="compositionally biased region" description="Basic and acidic residues" evidence="4">
    <location>
        <begin position="201"/>
        <end position="213"/>
    </location>
</feature>
<dbReference type="GO" id="GO:0031120">
    <property type="term" value="P:snRNA pseudouridine synthesis"/>
    <property type="evidence" value="ECO:0007669"/>
    <property type="project" value="UniProtKB-UniRule"/>
</dbReference>
<dbReference type="InterPro" id="IPR004037">
    <property type="entry name" value="Ribosomal_eL8-like_CS"/>
</dbReference>
<dbReference type="Pfam" id="PF01248">
    <property type="entry name" value="Ribosomal_L7Ae"/>
    <property type="match status" value="1"/>
</dbReference>
<reference evidence="6" key="1">
    <citation type="submission" date="2023-03" db="EMBL/GenBank/DDBJ databases">
        <title>Emydomyces testavorans Genome Sequence.</title>
        <authorList>
            <person name="Hoyer L."/>
        </authorList>
    </citation>
    <scope>NUCLEOTIDE SEQUENCE</scope>
    <source>
        <strain evidence="6">16-2883</strain>
    </source>
</reference>
<dbReference type="PROSITE" id="PS01082">
    <property type="entry name" value="RIBOSOMAL_L7AE"/>
    <property type="match status" value="1"/>
</dbReference>
<comment type="subcellular location">
    <subcellularLocation>
        <location evidence="3">Nucleus</location>
        <location evidence="3">Nucleolus</location>
    </subcellularLocation>
</comment>
<keyword evidence="3" id="KW-0539">Nucleus</keyword>
<protein>
    <recommendedName>
        <fullName evidence="3">H/ACA ribonucleoprotein complex subunit 2</fullName>
    </recommendedName>
    <alternativeName>
        <fullName evidence="3">Nucleolar protein family A member 2</fullName>
    </alternativeName>
</protein>
<evidence type="ECO:0000256" key="4">
    <source>
        <dbReference type="SAM" id="MobiDB-lite"/>
    </source>
</evidence>
<dbReference type="GO" id="GO:0003723">
    <property type="term" value="F:RNA binding"/>
    <property type="evidence" value="ECO:0007669"/>
    <property type="project" value="UniProtKB-UniRule"/>
</dbReference>
<keyword evidence="7" id="KW-1185">Reference proteome</keyword>
<dbReference type="GO" id="GO:0000398">
    <property type="term" value="P:mRNA splicing, via spliceosome"/>
    <property type="evidence" value="ECO:0007669"/>
    <property type="project" value="UniProtKB-UniRule"/>
</dbReference>
<evidence type="ECO:0000313" key="6">
    <source>
        <dbReference type="EMBL" id="WEW56801.1"/>
    </source>
</evidence>
<keyword evidence="2 3" id="KW-0694">RNA-binding</keyword>
<evidence type="ECO:0000256" key="2">
    <source>
        <dbReference type="ARBA" id="ARBA00022884"/>
    </source>
</evidence>
<dbReference type="InterPro" id="IPR029064">
    <property type="entry name" value="Ribosomal_eL30-like_sf"/>
</dbReference>
<dbReference type="Gene3D" id="3.30.1330.30">
    <property type="match status" value="1"/>
</dbReference>
<evidence type="ECO:0000313" key="7">
    <source>
        <dbReference type="Proteomes" id="UP001219355"/>
    </source>
</evidence>
<dbReference type="Proteomes" id="UP001219355">
    <property type="component" value="Chromosome 1"/>
</dbReference>
<feature type="domain" description="Ribosomal protein eL8/eL30/eS12/Gadd45" evidence="5">
    <location>
        <begin position="98"/>
        <end position="193"/>
    </location>
</feature>
<evidence type="ECO:0000256" key="3">
    <source>
        <dbReference type="RuleBase" id="RU366039"/>
    </source>
</evidence>